<accession>A0A2U1K200</accession>
<proteinExistence type="predicted"/>
<dbReference type="AlphaFoldDB" id="A0A2U1K200"/>
<reference evidence="1 2" key="1">
    <citation type="submission" date="2018-04" db="EMBL/GenBank/DDBJ databases">
        <title>Flavobacterium sp. nov., isolated from glacier ice.</title>
        <authorList>
            <person name="Liu Q."/>
            <person name="Xin Y.-H."/>
        </authorList>
    </citation>
    <scope>NUCLEOTIDE SEQUENCE [LARGE SCALE GENOMIC DNA]</scope>
    <source>
        <strain evidence="1 2">LB2P30</strain>
    </source>
</reference>
<dbReference type="EMBL" id="QCZH01000001">
    <property type="protein sequence ID" value="PWA11285.1"/>
    <property type="molecule type" value="Genomic_DNA"/>
</dbReference>
<name>A0A2U1K200_9FLAO</name>
<sequence>MGALELRDSVLKYINDADDRLLKVVKAFIETYQEEEIVAFDIDKRPINREEYKTSLTEAEAEIKRGEYTAQEDLEKESQNW</sequence>
<gene>
    <name evidence="1" type="ORF">DB891_00225</name>
</gene>
<keyword evidence="2" id="KW-1185">Reference proteome</keyword>
<comment type="caution">
    <text evidence="1">The sequence shown here is derived from an EMBL/GenBank/DDBJ whole genome shotgun (WGS) entry which is preliminary data.</text>
</comment>
<evidence type="ECO:0000313" key="2">
    <source>
        <dbReference type="Proteomes" id="UP000245618"/>
    </source>
</evidence>
<dbReference type="Proteomes" id="UP000245618">
    <property type="component" value="Unassembled WGS sequence"/>
</dbReference>
<organism evidence="1 2">
    <name type="scientific">Flavobacterium laiguense</name>
    <dbReference type="NCBI Taxonomy" id="2169409"/>
    <lineage>
        <taxon>Bacteria</taxon>
        <taxon>Pseudomonadati</taxon>
        <taxon>Bacteroidota</taxon>
        <taxon>Flavobacteriia</taxon>
        <taxon>Flavobacteriales</taxon>
        <taxon>Flavobacteriaceae</taxon>
        <taxon>Flavobacterium</taxon>
    </lineage>
</organism>
<evidence type="ECO:0000313" key="1">
    <source>
        <dbReference type="EMBL" id="PWA11285.1"/>
    </source>
</evidence>
<protein>
    <submittedName>
        <fullName evidence="1">Uncharacterized protein</fullName>
    </submittedName>
</protein>